<feature type="region of interest" description="Disordered" evidence="1">
    <location>
        <begin position="30"/>
        <end position="49"/>
    </location>
</feature>
<organism evidence="4">
    <name type="scientific">Thelazia callipaeda</name>
    <name type="common">Oriental eyeworm</name>
    <name type="synonym">Parasitic nematode</name>
    <dbReference type="NCBI Taxonomy" id="103827"/>
    <lineage>
        <taxon>Eukaryota</taxon>
        <taxon>Metazoa</taxon>
        <taxon>Ecdysozoa</taxon>
        <taxon>Nematoda</taxon>
        <taxon>Chromadorea</taxon>
        <taxon>Rhabditida</taxon>
        <taxon>Spirurina</taxon>
        <taxon>Spiruromorpha</taxon>
        <taxon>Thelazioidea</taxon>
        <taxon>Thelaziidae</taxon>
        <taxon>Thelazia</taxon>
    </lineage>
</organism>
<evidence type="ECO:0000313" key="2">
    <source>
        <dbReference type="EMBL" id="VDN01627.1"/>
    </source>
</evidence>
<accession>A0A0N5CW11</accession>
<dbReference type="AlphaFoldDB" id="A0A0N5CW11"/>
<evidence type="ECO:0000313" key="4">
    <source>
        <dbReference type="WBParaSite" id="TCLT_0000451701-mRNA-1"/>
    </source>
</evidence>
<reference evidence="4" key="1">
    <citation type="submission" date="2017-02" db="UniProtKB">
        <authorList>
            <consortium name="WormBaseParasite"/>
        </authorList>
    </citation>
    <scope>IDENTIFICATION</scope>
</reference>
<gene>
    <name evidence="2" type="ORF">TCLT_LOCUS4506</name>
</gene>
<protein>
    <submittedName>
        <fullName evidence="4">MamL-1 domain-containing protein</fullName>
    </submittedName>
</protein>
<dbReference type="Proteomes" id="UP000276776">
    <property type="component" value="Unassembled WGS sequence"/>
</dbReference>
<evidence type="ECO:0000256" key="1">
    <source>
        <dbReference type="SAM" id="MobiDB-lite"/>
    </source>
</evidence>
<sequence>MHLLCTRIVTISDAVICETDNKRGLHVADAENDNSSQCGNHSTRRQKKSVKQMLGVYRRQFKIFMDNHLEENGRQIQRSNAKDIRLATT</sequence>
<dbReference type="WBParaSite" id="TCLT_0000451701-mRNA-1">
    <property type="protein sequence ID" value="TCLT_0000451701-mRNA-1"/>
    <property type="gene ID" value="TCLT_0000451701"/>
</dbReference>
<reference evidence="2 3" key="2">
    <citation type="submission" date="2018-11" db="EMBL/GenBank/DDBJ databases">
        <authorList>
            <consortium name="Pathogen Informatics"/>
        </authorList>
    </citation>
    <scope>NUCLEOTIDE SEQUENCE [LARGE SCALE GENOMIC DNA]</scope>
</reference>
<proteinExistence type="predicted"/>
<evidence type="ECO:0000313" key="3">
    <source>
        <dbReference type="Proteomes" id="UP000276776"/>
    </source>
</evidence>
<name>A0A0N5CW11_THECL</name>
<keyword evidence="3" id="KW-1185">Reference proteome</keyword>
<dbReference type="EMBL" id="UYYF01004291">
    <property type="protein sequence ID" value="VDN01627.1"/>
    <property type="molecule type" value="Genomic_DNA"/>
</dbReference>